<dbReference type="Ensembl" id="ENSSFAT00005028312.1">
    <property type="protein sequence ID" value="ENSSFAP00005027270.1"/>
    <property type="gene ID" value="ENSSFAG00005013929.1"/>
</dbReference>
<dbReference type="PANTHER" id="PTHR18976:SF29">
    <property type="match status" value="1"/>
</dbReference>
<dbReference type="GO" id="GO:0034362">
    <property type="term" value="C:low-density lipoprotein particle"/>
    <property type="evidence" value="ECO:0007669"/>
    <property type="project" value="TreeGrafter"/>
</dbReference>
<reference evidence="2" key="2">
    <citation type="submission" date="2025-08" db="UniProtKB">
        <authorList>
            <consortium name="Ensembl"/>
        </authorList>
    </citation>
    <scope>IDENTIFICATION</scope>
</reference>
<dbReference type="GO" id="GO:0034364">
    <property type="term" value="C:high-density lipoprotein particle"/>
    <property type="evidence" value="ECO:0007669"/>
    <property type="project" value="TreeGrafter"/>
</dbReference>
<dbReference type="GO" id="GO:0034361">
    <property type="term" value="C:very-low-density lipoprotein particle"/>
    <property type="evidence" value="ECO:0007669"/>
    <property type="project" value="TreeGrafter"/>
</dbReference>
<evidence type="ECO:0000313" key="3">
    <source>
        <dbReference type="Proteomes" id="UP000472267"/>
    </source>
</evidence>
<protein>
    <submittedName>
        <fullName evidence="2">Uncharacterized LOC115401202</fullName>
    </submittedName>
</protein>
<dbReference type="GO" id="GO:0008203">
    <property type="term" value="P:cholesterol metabolic process"/>
    <property type="evidence" value="ECO:0007669"/>
    <property type="project" value="TreeGrafter"/>
</dbReference>
<dbReference type="FunCoup" id="A0A672HE79">
    <property type="interactions" value="167"/>
</dbReference>
<dbReference type="SUPFAM" id="SSF58113">
    <property type="entry name" value="Apolipoprotein A-I"/>
    <property type="match status" value="1"/>
</dbReference>
<dbReference type="GO" id="GO:0042627">
    <property type="term" value="C:chylomicron"/>
    <property type="evidence" value="ECO:0007669"/>
    <property type="project" value="TreeGrafter"/>
</dbReference>
<dbReference type="OrthoDB" id="8942424at2759"/>
<feature type="chain" id="PRO_5025420065" evidence="1">
    <location>
        <begin position="18"/>
        <end position="332"/>
    </location>
</feature>
<dbReference type="GO" id="GO:0033344">
    <property type="term" value="P:cholesterol efflux"/>
    <property type="evidence" value="ECO:0007669"/>
    <property type="project" value="TreeGrafter"/>
</dbReference>
<dbReference type="GO" id="GO:1903561">
    <property type="term" value="C:extracellular vesicle"/>
    <property type="evidence" value="ECO:0007669"/>
    <property type="project" value="TreeGrafter"/>
</dbReference>
<gene>
    <name evidence="2" type="primary">zgc:162608</name>
</gene>
<evidence type="ECO:0000313" key="2">
    <source>
        <dbReference type="Ensembl" id="ENSSFAP00005027270.1"/>
    </source>
</evidence>
<dbReference type="Proteomes" id="UP000472267">
    <property type="component" value="Chromosome 14"/>
</dbReference>
<dbReference type="GO" id="GO:0060228">
    <property type="term" value="F:phosphatidylcholine-sterol O-acyltransferase activator activity"/>
    <property type="evidence" value="ECO:0007669"/>
    <property type="project" value="TreeGrafter"/>
</dbReference>
<dbReference type="Gene3D" id="1.20.5.1230">
    <property type="entry name" value="Apolipoprotein A-I"/>
    <property type="match status" value="1"/>
</dbReference>
<dbReference type="InterPro" id="IPR050163">
    <property type="entry name" value="Apolipoprotein_A1/A4/E"/>
</dbReference>
<dbReference type="GO" id="GO:0055090">
    <property type="term" value="P:acylglycerol homeostasis"/>
    <property type="evidence" value="ECO:0007669"/>
    <property type="project" value="TreeGrafter"/>
</dbReference>
<evidence type="ECO:0000256" key="1">
    <source>
        <dbReference type="SAM" id="SignalP"/>
    </source>
</evidence>
<sequence length="332" mass="36988">MHFKILIFTLSFLTTSAYPLHSDTKEISWMDSKGNDADDKTDPTKDIEKVYKSKIDSDGLYIQESDDKNPLTEEMQRKLTMESERLRVRLRQELAELRERLSPSADHPSYTLASMRERLTPLTQQLQSSVSSNTQDLCSQLSLYLQGLETAEAQAEATPALYEETFQLLGRTLEHSSTKLAGLINDFHTKANGVIDYLREISSPDQESAKLKVCEETGSRLGQEVGLLREEGQSRVRALKAQLAALLHSSQPPRAELRGSVEQFCQNASLQSEALQARLESLLMGLSDGADGQTESSLLHSYSSSAQQSGSLQEDFSVKLSALIQDIFHSVQ</sequence>
<keyword evidence="3" id="KW-1185">Reference proteome</keyword>
<dbReference type="GO" id="GO:0005543">
    <property type="term" value="F:phospholipid binding"/>
    <property type="evidence" value="ECO:0007669"/>
    <property type="project" value="TreeGrafter"/>
</dbReference>
<name>A0A672HE79_SALFA</name>
<dbReference type="OMA" id="NPVAEEM"/>
<dbReference type="GO" id="GO:0120020">
    <property type="term" value="F:cholesterol transfer activity"/>
    <property type="evidence" value="ECO:0007669"/>
    <property type="project" value="TreeGrafter"/>
</dbReference>
<dbReference type="AlphaFoldDB" id="A0A672HE79"/>
<proteinExistence type="predicted"/>
<feature type="signal peptide" evidence="1">
    <location>
        <begin position="1"/>
        <end position="17"/>
    </location>
</feature>
<reference evidence="2" key="3">
    <citation type="submission" date="2025-09" db="UniProtKB">
        <authorList>
            <consortium name="Ensembl"/>
        </authorList>
    </citation>
    <scope>IDENTIFICATION</scope>
</reference>
<dbReference type="InParanoid" id="A0A672HE79"/>
<keyword evidence="1" id="KW-0732">Signal</keyword>
<accession>A0A672HE79</accession>
<organism evidence="2 3">
    <name type="scientific">Salarias fasciatus</name>
    <name type="common">Jewelled blenny</name>
    <name type="synonym">Blennius fasciatus</name>
    <dbReference type="NCBI Taxonomy" id="181472"/>
    <lineage>
        <taxon>Eukaryota</taxon>
        <taxon>Metazoa</taxon>
        <taxon>Chordata</taxon>
        <taxon>Craniata</taxon>
        <taxon>Vertebrata</taxon>
        <taxon>Euteleostomi</taxon>
        <taxon>Actinopterygii</taxon>
        <taxon>Neopterygii</taxon>
        <taxon>Teleostei</taxon>
        <taxon>Neoteleostei</taxon>
        <taxon>Acanthomorphata</taxon>
        <taxon>Ovalentaria</taxon>
        <taxon>Blenniimorphae</taxon>
        <taxon>Blenniiformes</taxon>
        <taxon>Blennioidei</taxon>
        <taxon>Blenniidae</taxon>
        <taxon>Salariinae</taxon>
        <taxon>Salarias</taxon>
    </lineage>
</organism>
<reference evidence="2" key="1">
    <citation type="submission" date="2019-06" db="EMBL/GenBank/DDBJ databases">
        <authorList>
            <consortium name="Wellcome Sanger Institute Data Sharing"/>
        </authorList>
    </citation>
    <scope>NUCLEOTIDE SEQUENCE [LARGE SCALE GENOMIC DNA]</scope>
</reference>
<dbReference type="GO" id="GO:0033700">
    <property type="term" value="P:phospholipid efflux"/>
    <property type="evidence" value="ECO:0007669"/>
    <property type="project" value="TreeGrafter"/>
</dbReference>
<dbReference type="PANTHER" id="PTHR18976">
    <property type="entry name" value="APOLIPOPROTEIN"/>
    <property type="match status" value="1"/>
</dbReference>